<evidence type="ECO:0000313" key="3">
    <source>
        <dbReference type="Proteomes" id="UP000556201"/>
    </source>
</evidence>
<gene>
    <name evidence="2" type="ORF">HNP47_000208</name>
</gene>
<dbReference type="Pfam" id="PF00561">
    <property type="entry name" value="Abhydrolase_1"/>
    <property type="match status" value="1"/>
</dbReference>
<accession>A0A7W9FRH9</accession>
<evidence type="ECO:0000259" key="1">
    <source>
        <dbReference type="Pfam" id="PF00561"/>
    </source>
</evidence>
<protein>
    <submittedName>
        <fullName evidence="2">Pimeloyl-ACP methyl ester carboxylesterase</fullName>
    </submittedName>
</protein>
<dbReference type="EMBL" id="JACHLJ010000001">
    <property type="protein sequence ID" value="MBB5770239.1"/>
    <property type="molecule type" value="Genomic_DNA"/>
</dbReference>
<dbReference type="InterPro" id="IPR029058">
    <property type="entry name" value="AB_hydrolase_fold"/>
</dbReference>
<sequence length="275" mass="29424">MTTPFETAATQFVETGGTRFAYRKLGPDTGVPLVFLQHFTGTMDAWDPRVVNALAEDRPVILFNNAGVGTSTGTTPDTVEQMSVDAETFMAALGLTEVDLLGFSLGGFIAQVLATRAIVTVRKLIVAGSAPRGGEEHLLQVVQDAFAKQARDVRLPLFFTSSEASQAAGSAFIDRAARRTIDRDPASGDAVSNPQAAAIIAWCAKHDGGEMLKSIQQHTLIVHGSDDTMFPSINAYEMFKHMSNATLILYPDSGHGALFQYADVFVAHAQTFLGA</sequence>
<dbReference type="AlphaFoldDB" id="A0A7W9FRH9"/>
<name>A0A7W9FRH9_BREVE</name>
<comment type="caution">
    <text evidence="2">The sequence shown here is derived from an EMBL/GenBank/DDBJ whole genome shotgun (WGS) entry which is preliminary data.</text>
</comment>
<dbReference type="PANTHER" id="PTHR43433:SF1">
    <property type="entry name" value="BLL5160 PROTEIN"/>
    <property type="match status" value="1"/>
</dbReference>
<dbReference type="Gene3D" id="3.40.50.1820">
    <property type="entry name" value="alpha/beta hydrolase"/>
    <property type="match status" value="1"/>
</dbReference>
<dbReference type="InterPro" id="IPR050471">
    <property type="entry name" value="AB_hydrolase"/>
</dbReference>
<dbReference type="InterPro" id="IPR000073">
    <property type="entry name" value="AB_hydrolase_1"/>
</dbReference>
<feature type="domain" description="AB hydrolase-1" evidence="1">
    <location>
        <begin position="32"/>
        <end position="259"/>
    </location>
</feature>
<dbReference type="RefSeq" id="WP_184277672.1">
    <property type="nucleotide sequence ID" value="NZ_JACHLJ010000001.1"/>
</dbReference>
<evidence type="ECO:0000313" key="2">
    <source>
        <dbReference type="EMBL" id="MBB5770239.1"/>
    </source>
</evidence>
<proteinExistence type="predicted"/>
<dbReference type="PANTHER" id="PTHR43433">
    <property type="entry name" value="HYDROLASE, ALPHA/BETA FOLD FAMILY PROTEIN"/>
    <property type="match status" value="1"/>
</dbReference>
<dbReference type="SUPFAM" id="SSF53474">
    <property type="entry name" value="alpha/beta-Hydrolases"/>
    <property type="match status" value="1"/>
</dbReference>
<reference evidence="2 3" key="1">
    <citation type="submission" date="2020-08" db="EMBL/GenBank/DDBJ databases">
        <title>Functional genomics of gut bacteria from endangered species of beetles.</title>
        <authorList>
            <person name="Carlos-Shanley C."/>
        </authorList>
    </citation>
    <scope>NUCLEOTIDE SEQUENCE [LARGE SCALE GENOMIC DNA]</scope>
    <source>
        <strain evidence="2 3">S00192</strain>
    </source>
</reference>
<dbReference type="Proteomes" id="UP000556201">
    <property type="component" value="Unassembled WGS sequence"/>
</dbReference>
<organism evidence="2 3">
    <name type="scientific">Brevundimonas vesicularis</name>
    <name type="common">Pseudomonas vesicularis</name>
    <dbReference type="NCBI Taxonomy" id="41276"/>
    <lineage>
        <taxon>Bacteria</taxon>
        <taxon>Pseudomonadati</taxon>
        <taxon>Pseudomonadota</taxon>
        <taxon>Alphaproteobacteria</taxon>
        <taxon>Caulobacterales</taxon>
        <taxon>Caulobacteraceae</taxon>
        <taxon>Brevundimonas</taxon>
    </lineage>
</organism>